<evidence type="ECO:0000313" key="2">
    <source>
        <dbReference type="EMBL" id="RCX19493.1"/>
    </source>
</evidence>
<sequence>MNFPIGFHDFHQDVAFNFQLNRFYSFGCLNYDTIAEIGKELTDFGSWSKSFLSRVESFHNNGDLAASATCLRAALFFMLDDNADANKQMQKSQLYERCMNEYQAAYKDAGLTYVYVPFEAGYFSVIYKCHTDGSKGDIVIHGGYDSFIQEFIPLMQYIYSNGYNVYMFEGFGQGEVLNRCEMKMKPEWEICTKVILDYFQLNEVTLIGISLGGYLAARAAAYEDRIKRVVLYDLIYDFYGAVLVRAPDELKKLINNLMEAPDSPKWESIEALMKANPFSLWLFQQGQHVFGNITNLHDYYKCIMDYNTIALSSLIQQDVLILAGAEDIYTVYFEKQIKALTNAKSVSGRIFTKEESASHHCQVGNVQLALDYILGWVDSKL</sequence>
<dbReference type="InterPro" id="IPR029058">
    <property type="entry name" value="AB_hydrolase_fold"/>
</dbReference>
<comment type="caution">
    <text evidence="2">The sequence shown here is derived from an EMBL/GenBank/DDBJ whole genome shotgun (WGS) entry which is preliminary data.</text>
</comment>
<evidence type="ECO:0000313" key="3">
    <source>
        <dbReference type="Proteomes" id="UP000253034"/>
    </source>
</evidence>
<keyword evidence="2" id="KW-0378">Hydrolase</keyword>
<proteinExistence type="predicted"/>
<gene>
    <name evidence="2" type="ORF">DFR58_103240</name>
</gene>
<feature type="domain" description="AB hydrolase-1" evidence="1">
    <location>
        <begin position="138"/>
        <end position="234"/>
    </location>
</feature>
<protein>
    <submittedName>
        <fullName evidence="2">Alpha-beta hydrolase superfamily lysophospholipase</fullName>
    </submittedName>
</protein>
<reference evidence="2 3" key="1">
    <citation type="submission" date="2018-07" db="EMBL/GenBank/DDBJ databases">
        <title>Genomic Encyclopedia of Type Strains, Phase IV (KMG-IV): sequencing the most valuable type-strain genomes for metagenomic binning, comparative biology and taxonomic classification.</title>
        <authorList>
            <person name="Goeker M."/>
        </authorList>
    </citation>
    <scope>NUCLEOTIDE SEQUENCE [LARGE SCALE GENOMIC DNA]</scope>
    <source>
        <strain evidence="2 3">DSM 27016</strain>
    </source>
</reference>
<organism evidence="2 3">
    <name type="scientific">Anaerobacterium chartisolvens</name>
    <dbReference type="NCBI Taxonomy" id="1297424"/>
    <lineage>
        <taxon>Bacteria</taxon>
        <taxon>Bacillati</taxon>
        <taxon>Bacillota</taxon>
        <taxon>Clostridia</taxon>
        <taxon>Eubacteriales</taxon>
        <taxon>Oscillospiraceae</taxon>
        <taxon>Anaerobacterium</taxon>
    </lineage>
</organism>
<dbReference type="GO" id="GO:0016787">
    <property type="term" value="F:hydrolase activity"/>
    <property type="evidence" value="ECO:0007669"/>
    <property type="project" value="UniProtKB-KW"/>
</dbReference>
<dbReference type="EMBL" id="QPJT01000003">
    <property type="protein sequence ID" value="RCX19493.1"/>
    <property type="molecule type" value="Genomic_DNA"/>
</dbReference>
<dbReference type="Gene3D" id="3.40.50.1820">
    <property type="entry name" value="alpha/beta hydrolase"/>
    <property type="match status" value="1"/>
</dbReference>
<dbReference type="InterPro" id="IPR000073">
    <property type="entry name" value="AB_hydrolase_1"/>
</dbReference>
<evidence type="ECO:0000259" key="1">
    <source>
        <dbReference type="Pfam" id="PF00561"/>
    </source>
</evidence>
<dbReference type="RefSeq" id="WP_170138028.1">
    <property type="nucleotide sequence ID" value="NZ_QPJT01000003.1"/>
</dbReference>
<keyword evidence="3" id="KW-1185">Reference proteome</keyword>
<dbReference type="SUPFAM" id="SSF53474">
    <property type="entry name" value="alpha/beta-Hydrolases"/>
    <property type="match status" value="1"/>
</dbReference>
<accession>A0A369BD74</accession>
<dbReference type="Proteomes" id="UP000253034">
    <property type="component" value="Unassembled WGS sequence"/>
</dbReference>
<dbReference type="Pfam" id="PF00561">
    <property type="entry name" value="Abhydrolase_1"/>
    <property type="match status" value="1"/>
</dbReference>
<dbReference type="AlphaFoldDB" id="A0A369BD74"/>
<name>A0A369BD74_9FIRM</name>